<proteinExistence type="predicted"/>
<comment type="caution">
    <text evidence="1">The sequence shown here is derived from an EMBL/GenBank/DDBJ whole genome shotgun (WGS) entry which is preliminary data.</text>
</comment>
<sequence length="728" mass="79695">MKVLGAALTTKQKENSVFPLFKMTLDATTWRLRQNKFRDVEHTEQEWSQVARIVVDNTAKDLVNYRGKKSTFSWGLHTDSAWLASTRYDVGDFIRPTNLNLNDFVYECTTSTSGSSGATEPTWDTDVNAPGTTNDGSVIWTTREGRVISACAPLWVLSQQNVSWQGGVGIELSLAGTLNLMGLDEASREYFGDSQDLKTIETLIREICAGGFSDWVASTAYSLDDYVHPTSATWAAATGYSIGDIVTPTDDANGRLYTCTDALTSSGTEPSWPLGENDTVADGAGGTAGVWTLKKVGVFRCTVSGDSGGSEPTWGTTMGGDTADNEVTWIFDGWALDVFSHCTARTVTFDSVDSAMNKAHYEWAASTTYALGDYVRPTEGEKTGYAYKCTTAGISGSSEPSPWDTDVVDPPGTTSDGTVTWTTEVIGLRPQDAFYIEFKGTRLAALQELMSRTGCSLRVENDEEIHIFVPNTKDRATIWAANTEYTVGMNVIPLTGETLFRQYKCTTAGKSGGTEPDPWGTSIGGTTSDGTITWTLALDYFYSSTSSSQVEQHPYYNKSYREHVVIPNKIVVESDPSHSTHYRGSAEDSDSVALIEVREFYRYRLGSDANADLIADNILKQRQRTMESGSSKIPIINIGAEVHDFNYFSDLREGGGGHRIGNVGEVFRYFHAETAEFGMALVFGRPLSGIRSLVGTMPATREDVVDELSIEEDFEKLKKWAKTKGYKG</sequence>
<dbReference type="EMBL" id="LAZR01000295">
    <property type="protein sequence ID" value="KKN76449.1"/>
    <property type="molecule type" value="Genomic_DNA"/>
</dbReference>
<evidence type="ECO:0000313" key="1">
    <source>
        <dbReference type="EMBL" id="KKN76449.1"/>
    </source>
</evidence>
<accession>A0A0F9TBA7</accession>
<dbReference type="Gene3D" id="2.10.10.20">
    <property type="entry name" value="Carbohydrate-binding module superfamily 5/12"/>
    <property type="match status" value="1"/>
</dbReference>
<organism evidence="1">
    <name type="scientific">marine sediment metagenome</name>
    <dbReference type="NCBI Taxonomy" id="412755"/>
    <lineage>
        <taxon>unclassified sequences</taxon>
        <taxon>metagenomes</taxon>
        <taxon>ecological metagenomes</taxon>
    </lineage>
</organism>
<dbReference type="AlphaFoldDB" id="A0A0F9TBA7"/>
<gene>
    <name evidence="1" type="ORF">LCGC14_0369580</name>
</gene>
<reference evidence="1" key="1">
    <citation type="journal article" date="2015" name="Nature">
        <title>Complex archaea that bridge the gap between prokaryotes and eukaryotes.</title>
        <authorList>
            <person name="Spang A."/>
            <person name="Saw J.H."/>
            <person name="Jorgensen S.L."/>
            <person name="Zaremba-Niedzwiedzka K."/>
            <person name="Martijn J."/>
            <person name="Lind A.E."/>
            <person name="van Eijk R."/>
            <person name="Schleper C."/>
            <person name="Guy L."/>
            <person name="Ettema T.J."/>
        </authorList>
    </citation>
    <scope>NUCLEOTIDE SEQUENCE</scope>
</reference>
<protein>
    <submittedName>
        <fullName evidence="1">Uncharacterized protein</fullName>
    </submittedName>
</protein>
<name>A0A0F9TBA7_9ZZZZ</name>